<evidence type="ECO:0000313" key="2">
    <source>
        <dbReference type="EMBL" id="KUJ81779.1"/>
    </source>
</evidence>
<keyword evidence="1" id="KW-1133">Transmembrane helix</keyword>
<evidence type="ECO:0008006" key="4">
    <source>
        <dbReference type="Google" id="ProtNLM"/>
    </source>
</evidence>
<keyword evidence="1" id="KW-0472">Membrane</keyword>
<feature type="transmembrane region" description="Helical" evidence="1">
    <location>
        <begin position="7"/>
        <end position="26"/>
    </location>
</feature>
<dbReference type="Proteomes" id="UP000053690">
    <property type="component" value="Unassembled WGS sequence"/>
</dbReference>
<dbReference type="OrthoDB" id="7859418at2"/>
<dbReference type="Pfam" id="PF14248">
    <property type="entry name" value="DUF4345"/>
    <property type="match status" value="1"/>
</dbReference>
<keyword evidence="1" id="KW-0812">Transmembrane</keyword>
<name>A0A0X3U1M7_9RHOB</name>
<evidence type="ECO:0000256" key="1">
    <source>
        <dbReference type="SAM" id="Phobius"/>
    </source>
</evidence>
<dbReference type="InterPro" id="IPR025597">
    <property type="entry name" value="DUF4345"/>
</dbReference>
<protein>
    <recommendedName>
        <fullName evidence="4">DUF4345 domain-containing protein</fullName>
    </recommendedName>
</protein>
<gene>
    <name evidence="2" type="ORF">AVO44_00330</name>
</gene>
<dbReference type="RefSeq" id="WP_068331136.1">
    <property type="nucleotide sequence ID" value="NZ_JAIUZS010000001.1"/>
</dbReference>
<evidence type="ECO:0000313" key="3">
    <source>
        <dbReference type="Proteomes" id="UP000053690"/>
    </source>
</evidence>
<comment type="caution">
    <text evidence="2">The sequence shown here is derived from an EMBL/GenBank/DDBJ whole genome shotgun (WGS) entry which is preliminary data.</text>
</comment>
<organism evidence="2 3">
    <name type="scientific">Ruegeria profundi</name>
    <dbReference type="NCBI Taxonomy" id="1685378"/>
    <lineage>
        <taxon>Bacteria</taxon>
        <taxon>Pseudomonadati</taxon>
        <taxon>Pseudomonadota</taxon>
        <taxon>Alphaproteobacteria</taxon>
        <taxon>Rhodobacterales</taxon>
        <taxon>Roseobacteraceae</taxon>
        <taxon>Ruegeria</taxon>
    </lineage>
</organism>
<feature type="transmembrane region" description="Helical" evidence="1">
    <location>
        <begin position="70"/>
        <end position="89"/>
    </location>
</feature>
<dbReference type="AlphaFoldDB" id="A0A0X3U1M7"/>
<accession>A0A0X3U1M7</accession>
<proteinExistence type="predicted"/>
<feature type="transmembrane region" description="Helical" evidence="1">
    <location>
        <begin position="46"/>
        <end position="63"/>
    </location>
</feature>
<dbReference type="STRING" id="1685378.AVO44_00330"/>
<dbReference type="EMBL" id="LQBP01000001">
    <property type="protein sequence ID" value="KUJ81779.1"/>
    <property type="molecule type" value="Genomic_DNA"/>
</dbReference>
<feature type="transmembrane region" description="Helical" evidence="1">
    <location>
        <begin position="95"/>
        <end position="116"/>
    </location>
</feature>
<keyword evidence="3" id="KW-1185">Reference proteome</keyword>
<sequence length="120" mass="12510">MTNVINVIAALLTVGFGMFGFLAPSFTATSLDLAPTNSTMGLSEMRASVGGLFVVTGLAVIWLNNPMAYAMLGVVYAGAALGRFVSVALDNPPLVKALTFGGIELVLALWLILANFSRDV</sequence>
<reference evidence="3" key="1">
    <citation type="submission" date="2015-12" db="EMBL/GenBank/DDBJ databases">
        <authorList>
            <person name="Zhang G."/>
            <person name="Stingl U."/>
        </authorList>
    </citation>
    <scope>NUCLEOTIDE SEQUENCE [LARGE SCALE GENOMIC DNA]</scope>
    <source>
        <strain evidence="3">ZGT108</strain>
    </source>
</reference>